<sequence>MNVHGLILGMPIVMAVHYLELRTRQEESGQNESLMTDTTFEIAASAARWVVEEGLEYGPAKRRAAKQLGLNGRVALPSNELLEDAVRDYISVFCSETQPLELLALRRLALQWMVRLDEFRPYVGGAVWLGTATKNSDIYLQLFCDDSKSAEIALIDQRVSYVPRTVAGFTGELVEALSVHAFCTELKQEIGVHLMVYDFDDVRGALKPDAKGRTPRGNAVALRRLLGEVVA</sequence>
<evidence type="ECO:0000313" key="2">
    <source>
        <dbReference type="Proteomes" id="UP000824366"/>
    </source>
</evidence>
<gene>
    <name evidence="1" type="ORF">MIZ03_0987</name>
</gene>
<dbReference type="EMBL" id="AP024238">
    <property type="protein sequence ID" value="BCO26107.1"/>
    <property type="molecule type" value="Genomic_DNA"/>
</dbReference>
<proteinExistence type="predicted"/>
<dbReference type="Proteomes" id="UP000824366">
    <property type="component" value="Chromosome"/>
</dbReference>
<keyword evidence="2" id="KW-1185">Reference proteome</keyword>
<protein>
    <recommendedName>
        <fullName evidence="3">Polymerase nucleotidyl transferase domain-containing protein</fullName>
    </recommendedName>
</protein>
<accession>A0ABM7MIQ4</accession>
<evidence type="ECO:0000313" key="1">
    <source>
        <dbReference type="EMBL" id="BCO26107.1"/>
    </source>
</evidence>
<reference evidence="1 2" key="1">
    <citation type="journal article" date="2021" name="Microbiol. Spectr.">
        <title>A Single Bacterium Capable of Oxidation and Reduction of Iron at Circumneutral pH.</title>
        <authorList>
            <person name="Kato S."/>
            <person name="Ohkuma M."/>
        </authorList>
    </citation>
    <scope>NUCLEOTIDE SEQUENCE [LARGE SCALE GENOMIC DNA]</scope>
    <source>
        <strain evidence="1 2">MIZ03</strain>
    </source>
</reference>
<name>A0ABM7MIQ4_9BURK</name>
<evidence type="ECO:0008006" key="3">
    <source>
        <dbReference type="Google" id="ProtNLM"/>
    </source>
</evidence>
<organism evidence="1 2">
    <name type="scientific">Rhodoferax lithotrophicus</name>
    <dbReference type="NCBI Taxonomy" id="2798804"/>
    <lineage>
        <taxon>Bacteria</taxon>
        <taxon>Pseudomonadati</taxon>
        <taxon>Pseudomonadota</taxon>
        <taxon>Betaproteobacteria</taxon>
        <taxon>Burkholderiales</taxon>
        <taxon>Comamonadaceae</taxon>
        <taxon>Rhodoferax</taxon>
    </lineage>
</organism>